<keyword evidence="2" id="KW-1185">Reference proteome</keyword>
<organism evidence="1 2">
    <name type="scientific">Acidocella aminolytica 101 = DSM 11237</name>
    <dbReference type="NCBI Taxonomy" id="1120923"/>
    <lineage>
        <taxon>Bacteria</taxon>
        <taxon>Pseudomonadati</taxon>
        <taxon>Pseudomonadota</taxon>
        <taxon>Alphaproteobacteria</taxon>
        <taxon>Acetobacterales</taxon>
        <taxon>Acidocellaceae</taxon>
        <taxon>Acidocella</taxon>
    </lineage>
</organism>
<evidence type="ECO:0000313" key="2">
    <source>
        <dbReference type="Proteomes" id="UP000032668"/>
    </source>
</evidence>
<dbReference type="RefSeq" id="WP_048877707.1">
    <property type="nucleotide sequence ID" value="NZ_BANC01000020.1"/>
</dbReference>
<dbReference type="AlphaFoldDB" id="A0A0D6PDG4"/>
<gene>
    <name evidence="1" type="ORF">Aam_020_002</name>
</gene>
<evidence type="ECO:0000313" key="1">
    <source>
        <dbReference type="EMBL" id="GAN79238.1"/>
    </source>
</evidence>
<proteinExistence type="predicted"/>
<accession>A0A0D6PDG4</accession>
<name>A0A0D6PDG4_9PROT</name>
<protein>
    <submittedName>
        <fullName evidence="1">Uncharacterized protein</fullName>
    </submittedName>
</protein>
<dbReference type="EMBL" id="BANC01000020">
    <property type="protein sequence ID" value="GAN79238.1"/>
    <property type="molecule type" value="Genomic_DNA"/>
</dbReference>
<comment type="caution">
    <text evidence="1">The sequence shown here is derived from an EMBL/GenBank/DDBJ whole genome shotgun (WGS) entry which is preliminary data.</text>
</comment>
<reference evidence="1 2" key="1">
    <citation type="submission" date="2012-11" db="EMBL/GenBank/DDBJ databases">
        <title>Whole genome sequence of Acidocella aminolytica 101 = DSM 11237.</title>
        <authorList>
            <person name="Azuma Y."/>
            <person name="Higashiura N."/>
            <person name="Hirakawa H."/>
            <person name="Matsushita K."/>
        </authorList>
    </citation>
    <scope>NUCLEOTIDE SEQUENCE [LARGE SCALE GENOMIC DNA]</scope>
    <source>
        <strain evidence="2">101 / DSM 11237</strain>
    </source>
</reference>
<sequence>MKLGAKSVLVNEAGGVITGADAGVVAGSGDVITNDGIITGLTGIQVNGDATIDNAGAITASGDTISLNGGISTVTLDIGTQITGAIAEIETASLIDLTDHGSLSGDITGLQAVQ</sequence>
<dbReference type="Proteomes" id="UP000032668">
    <property type="component" value="Unassembled WGS sequence"/>
</dbReference>